<gene>
    <name evidence="2" type="ORF">UFOPK1618_00255</name>
</gene>
<accession>A0A6J6CZ23</accession>
<dbReference type="AlphaFoldDB" id="A0A6J6CZ23"/>
<sequence length="48" mass="4908">MLGSAIKRIKSEEIVIPSCAVASISETFSIAAMVIFAGLLPASARGSI</sequence>
<keyword evidence="1" id="KW-1133">Transmembrane helix</keyword>
<protein>
    <submittedName>
        <fullName evidence="2">Unannotated protein</fullName>
    </submittedName>
</protein>
<proteinExistence type="predicted"/>
<keyword evidence="1" id="KW-0472">Membrane</keyword>
<feature type="transmembrane region" description="Helical" evidence="1">
    <location>
        <begin position="14"/>
        <end position="40"/>
    </location>
</feature>
<keyword evidence="1" id="KW-0812">Transmembrane</keyword>
<evidence type="ECO:0000313" key="2">
    <source>
        <dbReference type="EMBL" id="CAB4556692.1"/>
    </source>
</evidence>
<dbReference type="EMBL" id="CAEZTF010000029">
    <property type="protein sequence ID" value="CAB4556692.1"/>
    <property type="molecule type" value="Genomic_DNA"/>
</dbReference>
<name>A0A6J6CZ23_9ZZZZ</name>
<organism evidence="2">
    <name type="scientific">freshwater metagenome</name>
    <dbReference type="NCBI Taxonomy" id="449393"/>
    <lineage>
        <taxon>unclassified sequences</taxon>
        <taxon>metagenomes</taxon>
        <taxon>ecological metagenomes</taxon>
    </lineage>
</organism>
<evidence type="ECO:0000256" key="1">
    <source>
        <dbReference type="SAM" id="Phobius"/>
    </source>
</evidence>
<reference evidence="2" key="1">
    <citation type="submission" date="2020-05" db="EMBL/GenBank/DDBJ databases">
        <authorList>
            <person name="Chiriac C."/>
            <person name="Salcher M."/>
            <person name="Ghai R."/>
            <person name="Kavagutti S V."/>
        </authorList>
    </citation>
    <scope>NUCLEOTIDE SEQUENCE</scope>
</reference>